<evidence type="ECO:0000313" key="2">
    <source>
        <dbReference type="Proteomes" id="UP000238493"/>
    </source>
</evidence>
<comment type="caution">
    <text evidence="1">The sequence shown here is derived from an EMBL/GenBank/DDBJ whole genome shotgun (WGS) entry which is preliminary data.</text>
</comment>
<accession>A0A2S7J532</accession>
<dbReference type="AlphaFoldDB" id="A0A2S7J532"/>
<proteinExistence type="predicted"/>
<dbReference type="EMBL" id="PTRC01000005">
    <property type="protein sequence ID" value="PQA75300.1"/>
    <property type="molecule type" value="Genomic_DNA"/>
</dbReference>
<protein>
    <recommendedName>
        <fullName evidence="3">DUF2262 domain-containing protein</fullName>
    </recommendedName>
</protein>
<evidence type="ECO:0008006" key="3">
    <source>
        <dbReference type="Google" id="ProtNLM"/>
    </source>
</evidence>
<organism evidence="1 2">
    <name type="scientific">Brucella oryzae</name>
    <dbReference type="NCBI Taxonomy" id="335286"/>
    <lineage>
        <taxon>Bacteria</taxon>
        <taxon>Pseudomonadati</taxon>
        <taxon>Pseudomonadota</taxon>
        <taxon>Alphaproteobacteria</taxon>
        <taxon>Hyphomicrobiales</taxon>
        <taxon>Brucellaceae</taxon>
        <taxon>Brucella/Ochrobactrum group</taxon>
        <taxon>Brucella</taxon>
    </lineage>
</organism>
<evidence type="ECO:0000313" key="1">
    <source>
        <dbReference type="EMBL" id="PQA75300.1"/>
    </source>
</evidence>
<dbReference type="Proteomes" id="UP000238493">
    <property type="component" value="Unassembled WGS sequence"/>
</dbReference>
<reference evidence="1 2" key="1">
    <citation type="submission" date="2018-02" db="EMBL/GenBank/DDBJ databases">
        <title>Draft genome sequence of Ochrobactrum oryzae found in Brazil.</title>
        <authorList>
            <person name="Cerdeira L."/>
            <person name="Andrade F."/>
            <person name="Zacariotto T."/>
            <person name="Barbosa B."/>
            <person name="Santos S."/>
            <person name="Cassetari V."/>
            <person name="Lincopan N."/>
        </authorList>
    </citation>
    <scope>NUCLEOTIDE SEQUENCE [LARGE SCALE GENOMIC DNA]</scope>
    <source>
        <strain evidence="1 2">OA447</strain>
    </source>
</reference>
<dbReference type="OrthoDB" id="8479915at2"/>
<sequence>MSVFKRHTMTYPTFGTLQYGSGYWEGMVELEPFGGSFQVIVRATRDGPSDAQIAAMSRVIADAVAIRKVATKEMVDVHEESELLPDDLGSDADGIWRHLHPSQVEVADESYYEDGRIAVLIIFESTQHGDFAPAIETADGSFVEVLSGT</sequence>
<dbReference type="RefSeq" id="WP_067182970.1">
    <property type="nucleotide sequence ID" value="NZ_PTRC01000005.1"/>
</dbReference>
<gene>
    <name evidence="1" type="ORF">C3731_01610</name>
</gene>
<name>A0A2S7J532_9HYPH</name>
<keyword evidence="2" id="KW-1185">Reference proteome</keyword>